<dbReference type="InterPro" id="IPR036754">
    <property type="entry name" value="YbaK/aa-tRNA-synt-asso_dom_sf"/>
</dbReference>
<keyword evidence="2 4" id="KW-0648">Protein biosynthesis</keyword>
<dbReference type="PANTHER" id="PTHR30411:SF0">
    <property type="entry name" value="CYS-TRNA(PRO)_CYS-TRNA(CYS) DEACYLASE YBAK"/>
    <property type="match status" value="1"/>
</dbReference>
<dbReference type="SUPFAM" id="SSF55826">
    <property type="entry name" value="YbaK/ProRS associated domain"/>
    <property type="match status" value="1"/>
</dbReference>
<dbReference type="Gene3D" id="3.90.960.10">
    <property type="entry name" value="YbaK/aminoacyl-tRNA synthetase-associated domain"/>
    <property type="match status" value="1"/>
</dbReference>
<dbReference type="EMBL" id="RHJS01000002">
    <property type="protein sequence ID" value="RRK31513.1"/>
    <property type="molecule type" value="Genomic_DNA"/>
</dbReference>
<name>A0A3R8LXQ6_9FIRM</name>
<evidence type="ECO:0000256" key="1">
    <source>
        <dbReference type="ARBA" id="ARBA00009798"/>
    </source>
</evidence>
<feature type="domain" description="YbaK/aminoacyl-tRNA synthetase-associated" evidence="5">
    <location>
        <begin position="38"/>
        <end position="148"/>
    </location>
</feature>
<dbReference type="RefSeq" id="WP_125127169.1">
    <property type="nucleotide sequence ID" value="NZ_RHJS01000002.1"/>
</dbReference>
<dbReference type="NCBIfam" id="TIGR00011">
    <property type="entry name" value="YbaK_EbsC"/>
    <property type="match status" value="1"/>
</dbReference>
<dbReference type="PANTHER" id="PTHR30411">
    <property type="entry name" value="CYTOPLASMIC PROTEIN"/>
    <property type="match status" value="1"/>
</dbReference>
<dbReference type="Proteomes" id="UP000274920">
    <property type="component" value="Unassembled WGS sequence"/>
</dbReference>
<dbReference type="InterPro" id="IPR007214">
    <property type="entry name" value="YbaK/aa-tRNA-synth-assoc-dom"/>
</dbReference>
<dbReference type="AlphaFoldDB" id="A0A3R8LXQ6"/>
<protein>
    <recommendedName>
        <fullName evidence="4">Cys-tRNA(Pro)/Cys-tRNA(Cys) deacylase</fullName>
        <ecNumber evidence="4">4.2.-.-</ecNumber>
    </recommendedName>
</protein>
<reference evidence="6" key="1">
    <citation type="submission" date="2018-10" db="EMBL/GenBank/DDBJ databases">
        <title>Schaedlerella arabinophila gen. nov. sp. nov., isolated from the mouse intestinal tract and comparative analysis with the genome of the closely related altered Schaedler flora strain ASF502.</title>
        <authorList>
            <person name="Miyake S."/>
            <person name="Soh M."/>
            <person name="Seedorf H."/>
        </authorList>
    </citation>
    <scope>NUCLEOTIDE SEQUENCE [LARGE SCALE GENOMIC DNA]</scope>
    <source>
        <strain evidence="6">DSM 106076</strain>
    </source>
</reference>
<dbReference type="GO" id="GO:0002161">
    <property type="term" value="F:aminoacyl-tRNA deacylase activity"/>
    <property type="evidence" value="ECO:0007669"/>
    <property type="project" value="InterPro"/>
</dbReference>
<dbReference type="GO" id="GO:0016829">
    <property type="term" value="F:lyase activity"/>
    <property type="evidence" value="ECO:0007669"/>
    <property type="project" value="UniProtKB-KW"/>
</dbReference>
<evidence type="ECO:0000313" key="7">
    <source>
        <dbReference type="Proteomes" id="UP000274920"/>
    </source>
</evidence>
<dbReference type="CDD" id="cd00002">
    <property type="entry name" value="YbaK_deacylase"/>
    <property type="match status" value="1"/>
</dbReference>
<dbReference type="Pfam" id="PF04073">
    <property type="entry name" value="tRNA_edit"/>
    <property type="match status" value="1"/>
</dbReference>
<evidence type="ECO:0000313" key="6">
    <source>
        <dbReference type="EMBL" id="RRK31513.1"/>
    </source>
</evidence>
<accession>A0A3R8LXQ6</accession>
<comment type="caution">
    <text evidence="6">The sequence shown here is derived from an EMBL/GenBank/DDBJ whole genome shotgun (WGS) entry which is preliminary data.</text>
</comment>
<keyword evidence="3 4" id="KW-0456">Lyase</keyword>
<dbReference type="PIRSF" id="PIRSF006181">
    <property type="entry name" value="EbsC_YbaK"/>
    <property type="match status" value="1"/>
</dbReference>
<sequence>MGKKELKTNAMRMLEKLKIPYEYLTYECPEFVSGISTADLTGLPHELVYKTLVTTGKSGEHFVFVIPIEAELDLKKAARAVGEKSVEMLPVKEITKVTGYVRGGCTAIGMKKKFPAVLDESARTLDRIYVSGGKIGMQLKLSPEDLKRAAGAEYADVLQK</sequence>
<gene>
    <name evidence="6" type="primary">ybaK</name>
    <name evidence="6" type="ORF">EBB54_09140</name>
</gene>
<comment type="similarity">
    <text evidence="1 4">Belongs to the prolyl-tRNA editing family. YbaK/EbsC subfamily.</text>
</comment>
<dbReference type="InterPro" id="IPR004369">
    <property type="entry name" value="Prolyl-tRNA_editing_YbaK/EbsC"/>
</dbReference>
<evidence type="ECO:0000256" key="4">
    <source>
        <dbReference type="PIRNR" id="PIRNR006181"/>
    </source>
</evidence>
<dbReference type="EC" id="4.2.-.-" evidence="4"/>
<organism evidence="6 7">
    <name type="scientific">Schaedlerella arabinosiphila</name>
    <dbReference type="NCBI Taxonomy" id="2044587"/>
    <lineage>
        <taxon>Bacteria</taxon>
        <taxon>Bacillati</taxon>
        <taxon>Bacillota</taxon>
        <taxon>Clostridia</taxon>
        <taxon>Lachnospirales</taxon>
        <taxon>Lachnospiraceae</taxon>
        <taxon>Schaedlerella</taxon>
    </lineage>
</organism>
<evidence type="ECO:0000259" key="5">
    <source>
        <dbReference type="Pfam" id="PF04073"/>
    </source>
</evidence>
<dbReference type="GO" id="GO:0006412">
    <property type="term" value="P:translation"/>
    <property type="evidence" value="ECO:0007669"/>
    <property type="project" value="UniProtKB-KW"/>
</dbReference>
<proteinExistence type="inferred from homology"/>
<evidence type="ECO:0000256" key="2">
    <source>
        <dbReference type="ARBA" id="ARBA00022917"/>
    </source>
</evidence>
<evidence type="ECO:0000256" key="3">
    <source>
        <dbReference type="ARBA" id="ARBA00023239"/>
    </source>
</evidence>
<keyword evidence="7" id="KW-1185">Reference proteome</keyword>